<sequence>MKKMLLGAVGMSVVLASCGGAAVDNNRGIRSEFQLATDVRDTETGRTLPKGTYVICDNRDTDVELNVNWLAGTSALNLLAYGEYYGEGRNLATYQVNPNTGGSATLPFTINRFTAPQSLNGVQPQSIIVTPVNNVTIKGYTRLGVQATNAQGVLGSVQMSNYVFPVVDCL</sequence>
<protein>
    <submittedName>
        <fullName evidence="2">Uncharacterized protein</fullName>
    </submittedName>
</protein>
<feature type="chain" id="PRO_5031524086" evidence="1">
    <location>
        <begin position="22"/>
        <end position="170"/>
    </location>
</feature>
<evidence type="ECO:0000313" key="2">
    <source>
        <dbReference type="EMBL" id="MPY65182.1"/>
    </source>
</evidence>
<comment type="caution">
    <text evidence="2">The sequence shown here is derived from an EMBL/GenBank/DDBJ whole genome shotgun (WGS) entry which is preliminary data.</text>
</comment>
<evidence type="ECO:0000313" key="3">
    <source>
        <dbReference type="Proteomes" id="UP000484842"/>
    </source>
</evidence>
<evidence type="ECO:0000256" key="1">
    <source>
        <dbReference type="SAM" id="SignalP"/>
    </source>
</evidence>
<feature type="signal peptide" evidence="1">
    <location>
        <begin position="1"/>
        <end position="21"/>
    </location>
</feature>
<organism evidence="2 3">
    <name type="scientific">Deinococcus terrestris</name>
    <dbReference type="NCBI Taxonomy" id="2651870"/>
    <lineage>
        <taxon>Bacteria</taxon>
        <taxon>Thermotogati</taxon>
        <taxon>Deinococcota</taxon>
        <taxon>Deinococci</taxon>
        <taxon>Deinococcales</taxon>
        <taxon>Deinococcaceae</taxon>
        <taxon>Deinococcus</taxon>
    </lineage>
</organism>
<dbReference type="AlphaFoldDB" id="A0A7X1NSW3"/>
<proteinExistence type="predicted"/>
<name>A0A7X1NSW3_9DEIO</name>
<keyword evidence="3" id="KW-1185">Reference proteome</keyword>
<accession>A0A7X1NSW3</accession>
<reference evidence="2 3" key="1">
    <citation type="submission" date="2019-10" db="EMBL/GenBank/DDBJ databases">
        <title>Deinococcus sp. isolated from soil.</title>
        <authorList>
            <person name="Li Y."/>
            <person name="Wang J."/>
        </authorList>
    </citation>
    <scope>NUCLEOTIDE SEQUENCE [LARGE SCALE GENOMIC DNA]</scope>
    <source>
        <strain evidence="2 3">SDU3-2</strain>
    </source>
</reference>
<dbReference type="PROSITE" id="PS51257">
    <property type="entry name" value="PROKAR_LIPOPROTEIN"/>
    <property type="match status" value="1"/>
</dbReference>
<gene>
    <name evidence="2" type="ORF">F8S09_00540</name>
</gene>
<dbReference type="RefSeq" id="WP_152868045.1">
    <property type="nucleotide sequence ID" value="NZ_WBSL01000001.1"/>
</dbReference>
<dbReference type="EMBL" id="WBSL01000001">
    <property type="protein sequence ID" value="MPY65182.1"/>
    <property type="molecule type" value="Genomic_DNA"/>
</dbReference>
<keyword evidence="1" id="KW-0732">Signal</keyword>
<dbReference type="Proteomes" id="UP000484842">
    <property type="component" value="Unassembled WGS sequence"/>
</dbReference>